<dbReference type="EMBL" id="JPWH01000016">
    <property type="protein sequence ID" value="RCK45650.1"/>
    <property type="molecule type" value="Genomic_DNA"/>
</dbReference>
<name>A0A367WY47_9PROT</name>
<evidence type="ECO:0000313" key="5">
    <source>
        <dbReference type="EMBL" id="RCK45650.1"/>
    </source>
</evidence>
<dbReference type="Gene3D" id="1.50.10.10">
    <property type="match status" value="1"/>
</dbReference>
<dbReference type="Pfam" id="PF22422">
    <property type="entry name" value="MGH1-like_GH"/>
    <property type="match status" value="1"/>
</dbReference>
<reference evidence="5 6" key="1">
    <citation type="submission" date="2014-07" db="EMBL/GenBank/DDBJ databases">
        <title>Draft genome sequence of Thalassospira profundimaris S25-3-2.</title>
        <authorList>
            <person name="Lai Q."/>
            <person name="Shao Z."/>
        </authorList>
    </citation>
    <scope>NUCLEOTIDE SEQUENCE [LARGE SCALE GENOMIC DNA]</scope>
    <source>
        <strain evidence="5 6">S25-3-2</strain>
    </source>
</reference>
<dbReference type="InterPro" id="IPR004888">
    <property type="entry name" value="Glycoside_hydrolase_63"/>
</dbReference>
<dbReference type="PANTHER" id="PTHR10412">
    <property type="entry name" value="MANNOSYL-OLIGOSACCHARIDE GLUCOSIDASE"/>
    <property type="match status" value="1"/>
</dbReference>
<dbReference type="SUPFAM" id="SSF48208">
    <property type="entry name" value="Six-hairpin glycosidases"/>
    <property type="match status" value="1"/>
</dbReference>
<dbReference type="InterPro" id="IPR054491">
    <property type="entry name" value="MGH1-like_GH"/>
</dbReference>
<evidence type="ECO:0000256" key="2">
    <source>
        <dbReference type="ARBA" id="ARBA00022801"/>
    </source>
</evidence>
<dbReference type="Proteomes" id="UP000252517">
    <property type="component" value="Unassembled WGS sequence"/>
</dbReference>
<dbReference type="PANTHER" id="PTHR10412:SF11">
    <property type="entry name" value="MANNOSYL-OLIGOSACCHARIDE GLUCOSIDASE"/>
    <property type="match status" value="1"/>
</dbReference>
<comment type="similarity">
    <text evidence="1">Belongs to the glycosyl hydrolase 63 family.</text>
</comment>
<protein>
    <recommendedName>
        <fullName evidence="4">Mannosylglycerate hydrolase MGH1-like glycoside hydrolase domain-containing protein</fullName>
    </recommendedName>
</protein>
<accession>A0A367WY47</accession>
<feature type="domain" description="Mannosylglycerate hydrolase MGH1-like glycoside hydrolase" evidence="4">
    <location>
        <begin position="34"/>
        <end position="414"/>
    </location>
</feature>
<keyword evidence="2" id="KW-0378">Hydrolase</keyword>
<organism evidence="5 6">
    <name type="scientific">Thalassospira profundimaris</name>
    <dbReference type="NCBI Taxonomy" id="502049"/>
    <lineage>
        <taxon>Bacteria</taxon>
        <taxon>Pseudomonadati</taxon>
        <taxon>Pseudomonadota</taxon>
        <taxon>Alphaproteobacteria</taxon>
        <taxon>Rhodospirillales</taxon>
        <taxon>Thalassospiraceae</taxon>
        <taxon>Thalassospira</taxon>
    </lineage>
</organism>
<dbReference type="OrthoDB" id="9781878at2"/>
<dbReference type="GO" id="GO:0006487">
    <property type="term" value="P:protein N-linked glycosylation"/>
    <property type="evidence" value="ECO:0007669"/>
    <property type="project" value="TreeGrafter"/>
</dbReference>
<evidence type="ECO:0000256" key="1">
    <source>
        <dbReference type="ARBA" id="ARBA00010833"/>
    </source>
</evidence>
<dbReference type="RefSeq" id="WP_114089575.1">
    <property type="nucleotide sequence ID" value="NZ_JPWH01000016.1"/>
</dbReference>
<evidence type="ECO:0000256" key="3">
    <source>
        <dbReference type="ARBA" id="ARBA00023295"/>
    </source>
</evidence>
<dbReference type="GO" id="GO:0004573">
    <property type="term" value="F:Glc3Man9GlcNAc2 oligosaccharide glucosidase activity"/>
    <property type="evidence" value="ECO:0007669"/>
    <property type="project" value="InterPro"/>
</dbReference>
<dbReference type="InterPro" id="IPR008928">
    <property type="entry name" value="6-hairpin_glycosidase_sf"/>
</dbReference>
<gene>
    <name evidence="5" type="ORF">TH25_18030</name>
</gene>
<keyword evidence="3" id="KW-0326">Glycosidase</keyword>
<evidence type="ECO:0000313" key="6">
    <source>
        <dbReference type="Proteomes" id="UP000252517"/>
    </source>
</evidence>
<dbReference type="AlphaFoldDB" id="A0A367WY47"/>
<evidence type="ECO:0000259" key="4">
    <source>
        <dbReference type="Pfam" id="PF22422"/>
    </source>
</evidence>
<dbReference type="GO" id="GO:0009311">
    <property type="term" value="P:oligosaccharide metabolic process"/>
    <property type="evidence" value="ECO:0007669"/>
    <property type="project" value="InterPro"/>
</dbReference>
<dbReference type="InterPro" id="IPR012341">
    <property type="entry name" value="6hp_glycosidase-like_sf"/>
</dbReference>
<sequence length="433" mass="49029">MIDPETTAQLDDEARHILRANDKEGYTVPTKGLYPFQWNWDSALTALGIATYDANRAWQEIEKLLSAQWDNGMVPHIVFWQHEEGYFPGPGEWQSGQTPPTSGITQPPVAATVVRQLASSLPGDHGARVTPMLHALDRWHQWFADARDPDGRGVVAIMHPWESGRDNLPDWDEPLSHVDTSTVGTFLRRDTQIVNEAERPQNHDYDHYMALVQFGRNCQWDVKTIAETCPFWVAEPAMNAILRRAERDLVALALQFNLPEIARRATARLARLGQGFNQLWSDDAQGYVTLNLRHDKKDNRLTSGSWLSLYGGPENDNRAKAHYSTLMEWRRKISFTVPSFDPNDAAFDDIRYWRGPVWAMINWMIATGLAEHGRHDLAEMIANDTAALIAKSGFREYFSPVTGQGGGGKDFSWTAAMWLYWASPTARPKTETP</sequence>
<comment type="caution">
    <text evidence="5">The sequence shown here is derived from an EMBL/GenBank/DDBJ whole genome shotgun (WGS) entry which is preliminary data.</text>
</comment>
<proteinExistence type="inferred from homology"/>